<sequence>MCIANEAFKRIIAKSRAVAIFRDLKSSSITQQTQPAASHTNTISSPNSGASMPDQSDTTKDIPFDIISQAQKRCRYTNSTLKHEDITHQQSSNIFLVFTRTVFFLCSLSISK</sequence>
<feature type="compositionally biased region" description="Polar residues" evidence="1">
    <location>
        <begin position="28"/>
        <end position="56"/>
    </location>
</feature>
<evidence type="ECO:0000313" key="2">
    <source>
        <dbReference type="EMBL" id="CAF0804043.1"/>
    </source>
</evidence>
<evidence type="ECO:0000256" key="1">
    <source>
        <dbReference type="SAM" id="MobiDB-lite"/>
    </source>
</evidence>
<feature type="region of interest" description="Disordered" evidence="1">
    <location>
        <begin position="28"/>
        <end position="61"/>
    </location>
</feature>
<dbReference type="EMBL" id="CAJNOE010000045">
    <property type="protein sequence ID" value="CAF0804043.1"/>
    <property type="molecule type" value="Genomic_DNA"/>
</dbReference>
<gene>
    <name evidence="2" type="ORF">IZO911_LOCUS7094</name>
</gene>
<reference evidence="2" key="1">
    <citation type="submission" date="2021-02" db="EMBL/GenBank/DDBJ databases">
        <authorList>
            <person name="Nowell W R."/>
        </authorList>
    </citation>
    <scope>NUCLEOTIDE SEQUENCE</scope>
</reference>
<dbReference type="AlphaFoldDB" id="A0A813T1P9"/>
<proteinExistence type="predicted"/>
<evidence type="ECO:0000313" key="3">
    <source>
        <dbReference type="Proteomes" id="UP000663860"/>
    </source>
</evidence>
<dbReference type="Proteomes" id="UP000663860">
    <property type="component" value="Unassembled WGS sequence"/>
</dbReference>
<organism evidence="2 3">
    <name type="scientific">Adineta steineri</name>
    <dbReference type="NCBI Taxonomy" id="433720"/>
    <lineage>
        <taxon>Eukaryota</taxon>
        <taxon>Metazoa</taxon>
        <taxon>Spiralia</taxon>
        <taxon>Gnathifera</taxon>
        <taxon>Rotifera</taxon>
        <taxon>Eurotatoria</taxon>
        <taxon>Bdelloidea</taxon>
        <taxon>Adinetida</taxon>
        <taxon>Adinetidae</taxon>
        <taxon>Adineta</taxon>
    </lineage>
</organism>
<protein>
    <submittedName>
        <fullName evidence="2">Uncharacterized protein</fullName>
    </submittedName>
</protein>
<comment type="caution">
    <text evidence="2">The sequence shown here is derived from an EMBL/GenBank/DDBJ whole genome shotgun (WGS) entry which is preliminary data.</text>
</comment>
<name>A0A813T1P9_9BILA</name>
<accession>A0A813T1P9</accession>